<protein>
    <submittedName>
        <fullName evidence="6">SH3 domain-containing protein</fullName>
    </submittedName>
</protein>
<dbReference type="PROSITE" id="PS50002">
    <property type="entry name" value="SH3"/>
    <property type="match status" value="1"/>
</dbReference>
<proteinExistence type="predicted"/>
<dbReference type="GO" id="GO:0043328">
    <property type="term" value="P:protein transport to vacuole involved in ubiquitin-dependent protein catabolic process via the multivesicular body sorting pathway"/>
    <property type="evidence" value="ECO:0007669"/>
    <property type="project" value="TreeGrafter"/>
</dbReference>
<dbReference type="SMART" id="SM00326">
    <property type="entry name" value="SH3"/>
    <property type="match status" value="1"/>
</dbReference>
<sequence length="204" mass="23184">MAKLQKYFSKLDSDRPNYLNQYVPISSLSSRLSHQRAVVRHWYFATCEDELTLTEGDVIEVIETLSNGWMRGRLHGRIGMFPANFVAILDSGATISPKPTEKKMRSKSAPRFVADYYNDNELDDITRELDGIQSPVKQAPPKPTPPPKSKTENVVRLESTRAQECDSLPSATKFVADYEDAMRELDGIRPPFKRGKFFSLHAFL</sequence>
<evidence type="ECO:0000256" key="1">
    <source>
        <dbReference type="ARBA" id="ARBA00022443"/>
    </source>
</evidence>
<feature type="region of interest" description="Disordered" evidence="3">
    <location>
        <begin position="132"/>
        <end position="154"/>
    </location>
</feature>
<dbReference type="GO" id="GO:0033565">
    <property type="term" value="C:ESCRT-0 complex"/>
    <property type="evidence" value="ECO:0007669"/>
    <property type="project" value="TreeGrafter"/>
</dbReference>
<dbReference type="Proteomes" id="UP000095287">
    <property type="component" value="Unplaced"/>
</dbReference>
<dbReference type="Gene3D" id="2.30.30.40">
    <property type="entry name" value="SH3 Domains"/>
    <property type="match status" value="1"/>
</dbReference>
<feature type="domain" description="SH3" evidence="4">
    <location>
        <begin position="30"/>
        <end position="91"/>
    </location>
</feature>
<dbReference type="Pfam" id="PF14604">
    <property type="entry name" value="SH3_9"/>
    <property type="match status" value="1"/>
</dbReference>
<evidence type="ECO:0000259" key="4">
    <source>
        <dbReference type="PROSITE" id="PS50002"/>
    </source>
</evidence>
<accession>A0A1I7Y1N9</accession>
<keyword evidence="5" id="KW-1185">Reference proteome</keyword>
<dbReference type="SUPFAM" id="SSF50044">
    <property type="entry name" value="SH3-domain"/>
    <property type="match status" value="1"/>
</dbReference>
<dbReference type="InterPro" id="IPR050670">
    <property type="entry name" value="STAM"/>
</dbReference>
<name>A0A1I7Y1N9_9BILA</name>
<evidence type="ECO:0000256" key="3">
    <source>
        <dbReference type="SAM" id="MobiDB-lite"/>
    </source>
</evidence>
<evidence type="ECO:0000313" key="5">
    <source>
        <dbReference type="Proteomes" id="UP000095287"/>
    </source>
</evidence>
<evidence type="ECO:0000313" key="6">
    <source>
        <dbReference type="WBParaSite" id="L893_g11542.t1"/>
    </source>
</evidence>
<dbReference type="InterPro" id="IPR001452">
    <property type="entry name" value="SH3_domain"/>
</dbReference>
<dbReference type="WBParaSite" id="L893_g11542.t1">
    <property type="protein sequence ID" value="L893_g11542.t1"/>
    <property type="gene ID" value="L893_g11542"/>
</dbReference>
<dbReference type="AlphaFoldDB" id="A0A1I7Y1N9"/>
<dbReference type="PRINTS" id="PR00499">
    <property type="entry name" value="P67PHOX"/>
</dbReference>
<dbReference type="PANTHER" id="PTHR45929:SF3">
    <property type="entry name" value="JAK PATHWAY SIGNAL TRANSDUCTION ADAPTOR MOLECULE"/>
    <property type="match status" value="1"/>
</dbReference>
<evidence type="ECO:0000256" key="2">
    <source>
        <dbReference type="PROSITE-ProRule" id="PRU00192"/>
    </source>
</evidence>
<keyword evidence="1 2" id="KW-0728">SH3 domain</keyword>
<dbReference type="PRINTS" id="PR00452">
    <property type="entry name" value="SH3DOMAIN"/>
</dbReference>
<feature type="compositionally biased region" description="Pro residues" evidence="3">
    <location>
        <begin position="138"/>
        <end position="148"/>
    </location>
</feature>
<organism evidence="5 6">
    <name type="scientific">Steinernema glaseri</name>
    <dbReference type="NCBI Taxonomy" id="37863"/>
    <lineage>
        <taxon>Eukaryota</taxon>
        <taxon>Metazoa</taxon>
        <taxon>Ecdysozoa</taxon>
        <taxon>Nematoda</taxon>
        <taxon>Chromadorea</taxon>
        <taxon>Rhabditida</taxon>
        <taxon>Tylenchina</taxon>
        <taxon>Panagrolaimomorpha</taxon>
        <taxon>Strongyloidoidea</taxon>
        <taxon>Steinernematidae</taxon>
        <taxon>Steinernema</taxon>
    </lineage>
</organism>
<dbReference type="InterPro" id="IPR036028">
    <property type="entry name" value="SH3-like_dom_sf"/>
</dbReference>
<reference evidence="6" key="1">
    <citation type="submission" date="2016-11" db="UniProtKB">
        <authorList>
            <consortium name="WormBaseParasite"/>
        </authorList>
    </citation>
    <scope>IDENTIFICATION</scope>
</reference>
<dbReference type="PANTHER" id="PTHR45929">
    <property type="entry name" value="JAK PATHWAY SIGNAL TRANSDUCTION ADAPTOR MOLECULE"/>
    <property type="match status" value="1"/>
</dbReference>